<dbReference type="EMBL" id="JARIHO010000017">
    <property type="protein sequence ID" value="KAJ7348645.1"/>
    <property type="molecule type" value="Genomic_DNA"/>
</dbReference>
<evidence type="ECO:0000313" key="1">
    <source>
        <dbReference type="EMBL" id="KAJ7348645.1"/>
    </source>
</evidence>
<dbReference type="AlphaFoldDB" id="A0AAD7A395"/>
<comment type="caution">
    <text evidence="1">The sequence shown here is derived from an EMBL/GenBank/DDBJ whole genome shotgun (WGS) entry which is preliminary data.</text>
</comment>
<gene>
    <name evidence="1" type="ORF">DFH08DRAFT_960026</name>
</gene>
<organism evidence="1 2">
    <name type="scientific">Mycena albidolilacea</name>
    <dbReference type="NCBI Taxonomy" id="1033008"/>
    <lineage>
        <taxon>Eukaryota</taxon>
        <taxon>Fungi</taxon>
        <taxon>Dikarya</taxon>
        <taxon>Basidiomycota</taxon>
        <taxon>Agaricomycotina</taxon>
        <taxon>Agaricomycetes</taxon>
        <taxon>Agaricomycetidae</taxon>
        <taxon>Agaricales</taxon>
        <taxon>Marasmiineae</taxon>
        <taxon>Mycenaceae</taxon>
        <taxon>Mycena</taxon>
    </lineage>
</organism>
<sequence>MSYASDSAAATTETDAPVLVAAPEMPPDASVSTDASTASAGSLPFRFLSSAASLVGLTGGPSASSPPSYVNPLVPRSVGPWEAGSVFSVVPPQPLASIPVPAGDEELWYCILKGKFVGVTQNHPLAVDAVLGVSNNSMRSYKTQALALAAFNNALAGTIVEPHVS</sequence>
<accession>A0AAD7A395</accession>
<proteinExistence type="predicted"/>
<dbReference type="Proteomes" id="UP001218218">
    <property type="component" value="Unassembled WGS sequence"/>
</dbReference>
<reference evidence="1" key="1">
    <citation type="submission" date="2023-03" db="EMBL/GenBank/DDBJ databases">
        <title>Massive genome expansion in bonnet fungi (Mycena s.s.) driven by repeated elements and novel gene families across ecological guilds.</title>
        <authorList>
            <consortium name="Lawrence Berkeley National Laboratory"/>
            <person name="Harder C.B."/>
            <person name="Miyauchi S."/>
            <person name="Viragh M."/>
            <person name="Kuo A."/>
            <person name="Thoen E."/>
            <person name="Andreopoulos B."/>
            <person name="Lu D."/>
            <person name="Skrede I."/>
            <person name="Drula E."/>
            <person name="Henrissat B."/>
            <person name="Morin E."/>
            <person name="Kohler A."/>
            <person name="Barry K."/>
            <person name="LaButti K."/>
            <person name="Morin E."/>
            <person name="Salamov A."/>
            <person name="Lipzen A."/>
            <person name="Mereny Z."/>
            <person name="Hegedus B."/>
            <person name="Baldrian P."/>
            <person name="Stursova M."/>
            <person name="Weitz H."/>
            <person name="Taylor A."/>
            <person name="Grigoriev I.V."/>
            <person name="Nagy L.G."/>
            <person name="Martin F."/>
            <person name="Kauserud H."/>
        </authorList>
    </citation>
    <scope>NUCLEOTIDE SEQUENCE</scope>
    <source>
        <strain evidence="1">CBHHK002</strain>
    </source>
</reference>
<evidence type="ECO:0000313" key="2">
    <source>
        <dbReference type="Proteomes" id="UP001218218"/>
    </source>
</evidence>
<keyword evidence="2" id="KW-1185">Reference proteome</keyword>
<protein>
    <submittedName>
        <fullName evidence="1">Uncharacterized protein</fullName>
    </submittedName>
</protein>
<name>A0AAD7A395_9AGAR</name>